<feature type="modified residue" description="N6-carboxylysine" evidence="12">
    <location>
        <position position="220"/>
    </location>
</feature>
<dbReference type="InterPro" id="IPR035911">
    <property type="entry name" value="MurE/MurF_N"/>
</dbReference>
<keyword evidence="7 12" id="KW-0067">ATP-binding</keyword>
<dbReference type="Proteomes" id="UP000591941">
    <property type="component" value="Unassembled WGS sequence"/>
</dbReference>
<feature type="binding site" evidence="12">
    <location>
        <position position="467"/>
    </location>
    <ligand>
        <name>meso-2,6-diaminopimelate</name>
        <dbReference type="ChEBI" id="CHEBI:57791"/>
    </ligand>
</feature>
<keyword evidence="11 12" id="KW-0961">Cell wall biogenesis/degradation</keyword>
<dbReference type="GO" id="GO:0051301">
    <property type="term" value="P:cell division"/>
    <property type="evidence" value="ECO:0007669"/>
    <property type="project" value="UniProtKB-KW"/>
</dbReference>
<keyword evidence="4 12" id="KW-0436">Ligase</keyword>
<dbReference type="UniPathway" id="UPA00219"/>
<dbReference type="GO" id="GO:0005737">
    <property type="term" value="C:cytoplasm"/>
    <property type="evidence" value="ECO:0007669"/>
    <property type="project" value="UniProtKB-SubCell"/>
</dbReference>
<comment type="cofactor">
    <cofactor evidence="12">
        <name>Mg(2+)</name>
        <dbReference type="ChEBI" id="CHEBI:18420"/>
    </cofactor>
</comment>
<sequence>MKTVAQLVEVLENGVCRGNKEREITNLSTDSRKIKANGLFICLRGAHVDGHKFVDSAMANGAVAIICDHYLDAFPELTQIIVADTVMAMQAMVPFFYDYPARSLRMIGVTGTNGKTTVTHMIAHILEDAGYCVGIIGTVNIVINGVSEPVHNTTPDVDLLQNTLFRMREAGVTHVVMEVSSHALALGRVAGCKYDTAVFTNLTQDHLDFHKTMDNYAAAKAKLFAMVAESEGNEAKAAVINADDSYSKVMQDPVLHSHCRLLTYGQNKDAALYISDVAISAQGAKGTLHYSGQQWPFTIQSSGMFNVYNSLAAVGAALMEGIAMPQVLASMASFIAVAGRFERVDEGQNFTVIVDYAHTPDGLENILRTAREITDGRVLLAFGCGGDRDAKKRPIMGGVAAKLADSIIITSDNPRSENPEQIVREVYAGAQQNASAKVAIACEVDRAAAIHKIIDQAQPGDVVLIAGKGHETYQILNSGTIHFDDREVARKALRGE</sequence>
<evidence type="ECO:0000259" key="16">
    <source>
        <dbReference type="Pfam" id="PF08245"/>
    </source>
</evidence>
<dbReference type="NCBIfam" id="NF001126">
    <property type="entry name" value="PRK00139.1-4"/>
    <property type="match status" value="1"/>
</dbReference>
<keyword evidence="6 12" id="KW-0547">Nucleotide-binding</keyword>
<evidence type="ECO:0000256" key="4">
    <source>
        <dbReference type="ARBA" id="ARBA00022598"/>
    </source>
</evidence>
<dbReference type="Gene3D" id="3.40.1190.10">
    <property type="entry name" value="Mur-like, catalytic domain"/>
    <property type="match status" value="1"/>
</dbReference>
<dbReference type="PANTHER" id="PTHR23135">
    <property type="entry name" value="MUR LIGASE FAMILY MEMBER"/>
    <property type="match status" value="1"/>
</dbReference>
<evidence type="ECO:0000259" key="14">
    <source>
        <dbReference type="Pfam" id="PF01225"/>
    </source>
</evidence>
<keyword evidence="12" id="KW-0460">Magnesium</keyword>
<evidence type="ECO:0000259" key="15">
    <source>
        <dbReference type="Pfam" id="PF02875"/>
    </source>
</evidence>
<comment type="pathway">
    <text evidence="1 12 13">Cell wall biogenesis; peptidoglycan biosynthesis.</text>
</comment>
<proteinExistence type="inferred from homology"/>
<dbReference type="GeneID" id="93485600"/>
<dbReference type="SUPFAM" id="SSF53244">
    <property type="entry name" value="MurD-like peptide ligases, peptide-binding domain"/>
    <property type="match status" value="1"/>
</dbReference>
<evidence type="ECO:0000256" key="9">
    <source>
        <dbReference type="ARBA" id="ARBA00022984"/>
    </source>
</evidence>
<feature type="domain" description="Mur ligase C-terminal" evidence="15">
    <location>
        <begin position="339"/>
        <end position="469"/>
    </location>
</feature>
<evidence type="ECO:0000256" key="8">
    <source>
        <dbReference type="ARBA" id="ARBA00022960"/>
    </source>
</evidence>
<dbReference type="Pfam" id="PF08245">
    <property type="entry name" value="Mur_ligase_M"/>
    <property type="match status" value="1"/>
</dbReference>
<dbReference type="InterPro" id="IPR018109">
    <property type="entry name" value="Folylpolyglutamate_synth_CS"/>
</dbReference>
<evidence type="ECO:0000256" key="10">
    <source>
        <dbReference type="ARBA" id="ARBA00023306"/>
    </source>
</evidence>
<dbReference type="SUPFAM" id="SSF53623">
    <property type="entry name" value="MurD-like peptide ligases, catalytic domain"/>
    <property type="match status" value="1"/>
</dbReference>
<feature type="binding site" evidence="12">
    <location>
        <position position="180"/>
    </location>
    <ligand>
        <name>UDP-N-acetyl-alpha-D-muramoyl-L-alanyl-D-glutamate</name>
        <dbReference type="ChEBI" id="CHEBI:83900"/>
    </ligand>
</feature>
<dbReference type="NCBIfam" id="NF001124">
    <property type="entry name" value="PRK00139.1-2"/>
    <property type="match status" value="1"/>
</dbReference>
<dbReference type="EMBL" id="JACHHI010000001">
    <property type="protein sequence ID" value="MBB6477288.1"/>
    <property type="molecule type" value="Genomic_DNA"/>
</dbReference>
<evidence type="ECO:0000313" key="18">
    <source>
        <dbReference type="Proteomes" id="UP000591941"/>
    </source>
</evidence>
<comment type="PTM">
    <text evidence="12">Carboxylation is probably crucial for Mg(2+) binding and, consequently, for the gamma-phosphate positioning of ATP.</text>
</comment>
<keyword evidence="8 12" id="KW-0133">Cell shape</keyword>
<dbReference type="GO" id="GO:0008765">
    <property type="term" value="F:UDP-N-acetylmuramoylalanyl-D-glutamate-2,6-diaminopimelate ligase activity"/>
    <property type="evidence" value="ECO:0007669"/>
    <property type="project" value="UniProtKB-UniRule"/>
</dbReference>
<dbReference type="InterPro" id="IPR013221">
    <property type="entry name" value="Mur_ligase_cen"/>
</dbReference>
<feature type="binding site" evidence="12">
    <location>
        <begin position="412"/>
        <end position="415"/>
    </location>
    <ligand>
        <name>meso-2,6-diaminopimelate</name>
        <dbReference type="ChEBI" id="CHEBI:57791"/>
    </ligand>
</feature>
<dbReference type="InterPro" id="IPR004101">
    <property type="entry name" value="Mur_ligase_C"/>
</dbReference>
<dbReference type="AlphaFoldDB" id="A0A841R372"/>
<evidence type="ECO:0000256" key="7">
    <source>
        <dbReference type="ARBA" id="ARBA00022840"/>
    </source>
</evidence>
<keyword evidence="10 12" id="KW-0131">Cell cycle</keyword>
<organism evidence="17 18">
    <name type="scientific">Negativicoccus succinicivorans</name>
    <dbReference type="NCBI Taxonomy" id="620903"/>
    <lineage>
        <taxon>Bacteria</taxon>
        <taxon>Bacillati</taxon>
        <taxon>Bacillota</taxon>
        <taxon>Negativicutes</taxon>
        <taxon>Veillonellales</taxon>
        <taxon>Veillonellaceae</taxon>
        <taxon>Negativicoccus</taxon>
    </lineage>
</organism>
<feature type="binding site" evidence="12">
    <location>
        <position position="188"/>
    </location>
    <ligand>
        <name>UDP-N-acetyl-alpha-D-muramoyl-L-alanyl-D-glutamate</name>
        <dbReference type="ChEBI" id="CHEBI:83900"/>
    </ligand>
</feature>
<dbReference type="Gene3D" id="3.40.1390.10">
    <property type="entry name" value="MurE/MurF, N-terminal domain"/>
    <property type="match status" value="1"/>
</dbReference>
<dbReference type="GO" id="GO:0008360">
    <property type="term" value="P:regulation of cell shape"/>
    <property type="evidence" value="ECO:0007669"/>
    <property type="project" value="UniProtKB-KW"/>
</dbReference>
<gene>
    <name evidence="12" type="primary">murE</name>
    <name evidence="17" type="ORF">HNR45_000310</name>
</gene>
<feature type="binding site" evidence="12">
    <location>
        <begin position="153"/>
        <end position="154"/>
    </location>
    <ligand>
        <name>UDP-N-acetyl-alpha-D-muramoyl-L-alanyl-D-glutamate</name>
        <dbReference type="ChEBI" id="CHEBI:83900"/>
    </ligand>
</feature>
<protein>
    <recommendedName>
        <fullName evidence="12">UDP-N-acetylmuramoyl-L-alanyl-D-glutamate--2,6-diaminopimelate ligase</fullName>
        <ecNumber evidence="12">6.3.2.13</ecNumber>
    </recommendedName>
    <alternativeName>
        <fullName evidence="12">Meso-A2pm-adding enzyme</fullName>
    </alternativeName>
    <alternativeName>
        <fullName evidence="12">Meso-diaminopimelate-adding enzyme</fullName>
    </alternativeName>
    <alternativeName>
        <fullName evidence="12">UDP-MurNAc-L-Ala-D-Glu:meso-diaminopimelate ligase</fullName>
    </alternativeName>
    <alternativeName>
        <fullName evidence="12">UDP-MurNAc-tripeptide synthetase</fullName>
    </alternativeName>
    <alternativeName>
        <fullName evidence="12">UDP-N-acetylmuramyl-tripeptide synthetase</fullName>
    </alternativeName>
</protein>
<evidence type="ECO:0000256" key="3">
    <source>
        <dbReference type="ARBA" id="ARBA00022490"/>
    </source>
</evidence>
<comment type="similarity">
    <text evidence="2 12">Belongs to the MurCDEF family. MurE subfamily.</text>
</comment>
<dbReference type="InterPro" id="IPR036565">
    <property type="entry name" value="Mur-like_cat_sf"/>
</dbReference>
<feature type="short sequence motif" description="Meso-diaminopimelate recognition motif" evidence="12">
    <location>
        <begin position="412"/>
        <end position="415"/>
    </location>
</feature>
<feature type="binding site" evidence="12">
    <location>
        <position position="152"/>
    </location>
    <ligand>
        <name>UDP-N-acetyl-alpha-D-muramoyl-L-alanyl-D-glutamate</name>
        <dbReference type="ChEBI" id="CHEBI:83900"/>
    </ligand>
</feature>
<dbReference type="SUPFAM" id="SSF63418">
    <property type="entry name" value="MurE/MurF N-terminal domain"/>
    <property type="match status" value="1"/>
</dbReference>
<comment type="function">
    <text evidence="12">Catalyzes the addition of meso-diaminopimelic acid to the nucleotide precursor UDP-N-acetylmuramoyl-L-alanyl-D-glutamate (UMAG) in the biosynthesis of bacterial cell-wall peptidoglycan.</text>
</comment>
<comment type="subcellular location">
    <subcellularLocation>
        <location evidence="12 13">Cytoplasm</location>
    </subcellularLocation>
</comment>
<dbReference type="NCBIfam" id="TIGR01085">
    <property type="entry name" value="murE"/>
    <property type="match status" value="1"/>
</dbReference>
<evidence type="ECO:0000256" key="6">
    <source>
        <dbReference type="ARBA" id="ARBA00022741"/>
    </source>
</evidence>
<dbReference type="GO" id="GO:0071555">
    <property type="term" value="P:cell wall organization"/>
    <property type="evidence" value="ECO:0007669"/>
    <property type="project" value="UniProtKB-KW"/>
</dbReference>
<keyword evidence="18" id="KW-1185">Reference proteome</keyword>
<evidence type="ECO:0000256" key="13">
    <source>
        <dbReference type="RuleBase" id="RU004135"/>
    </source>
</evidence>
<feature type="domain" description="Mur ligase central" evidence="16">
    <location>
        <begin position="109"/>
        <end position="317"/>
    </location>
</feature>
<dbReference type="Pfam" id="PF02875">
    <property type="entry name" value="Mur_ligase_C"/>
    <property type="match status" value="1"/>
</dbReference>
<feature type="binding site" evidence="12">
    <location>
        <position position="471"/>
    </location>
    <ligand>
        <name>meso-2,6-diaminopimelate</name>
        <dbReference type="ChEBI" id="CHEBI:57791"/>
    </ligand>
</feature>
<dbReference type="GO" id="GO:0000287">
    <property type="term" value="F:magnesium ion binding"/>
    <property type="evidence" value="ECO:0007669"/>
    <property type="project" value="UniProtKB-UniRule"/>
</dbReference>
<feature type="domain" description="Mur ligase N-terminal catalytic" evidence="14">
    <location>
        <begin position="23"/>
        <end position="69"/>
    </location>
</feature>
<accession>A0A841R372</accession>
<dbReference type="InterPro" id="IPR036615">
    <property type="entry name" value="Mur_ligase_C_dom_sf"/>
</dbReference>
<dbReference type="PANTHER" id="PTHR23135:SF4">
    <property type="entry name" value="UDP-N-ACETYLMURAMOYL-L-ALANYL-D-GLUTAMATE--2,6-DIAMINOPIMELATE LIGASE MURE HOMOLOG, CHLOROPLASTIC"/>
    <property type="match status" value="1"/>
</dbReference>
<dbReference type="InterPro" id="IPR000713">
    <property type="entry name" value="Mur_ligase_N"/>
</dbReference>
<dbReference type="InterPro" id="IPR005761">
    <property type="entry name" value="UDP-N-AcMur-Glu-dNH2Pim_ligase"/>
</dbReference>
<dbReference type="Gene3D" id="3.90.190.20">
    <property type="entry name" value="Mur ligase, C-terminal domain"/>
    <property type="match status" value="1"/>
</dbReference>
<dbReference type="Pfam" id="PF01225">
    <property type="entry name" value="Mur_ligase"/>
    <property type="match status" value="1"/>
</dbReference>
<comment type="caution">
    <text evidence="12">Lacks conserved residue(s) required for the propagation of feature annotation.</text>
</comment>
<evidence type="ECO:0000256" key="1">
    <source>
        <dbReference type="ARBA" id="ARBA00004752"/>
    </source>
</evidence>
<comment type="caution">
    <text evidence="17">The sequence shown here is derived from an EMBL/GenBank/DDBJ whole genome shotgun (WGS) entry which is preliminary data.</text>
</comment>
<dbReference type="RefSeq" id="WP_159822389.1">
    <property type="nucleotide sequence ID" value="NZ_CABWNB010000001.1"/>
</dbReference>
<dbReference type="EC" id="6.3.2.13" evidence="12"/>
<evidence type="ECO:0000256" key="5">
    <source>
        <dbReference type="ARBA" id="ARBA00022618"/>
    </source>
</evidence>
<keyword evidence="3 12" id="KW-0963">Cytoplasm</keyword>
<keyword evidence="9 12" id="KW-0573">Peptidoglycan synthesis</keyword>
<evidence type="ECO:0000256" key="11">
    <source>
        <dbReference type="ARBA" id="ARBA00023316"/>
    </source>
</evidence>
<feature type="binding site" evidence="12">
    <location>
        <position position="388"/>
    </location>
    <ligand>
        <name>meso-2,6-diaminopimelate</name>
        <dbReference type="ChEBI" id="CHEBI:57791"/>
    </ligand>
</feature>
<keyword evidence="5 12" id="KW-0132">Cell division</keyword>
<evidence type="ECO:0000256" key="2">
    <source>
        <dbReference type="ARBA" id="ARBA00005898"/>
    </source>
</evidence>
<feature type="binding site" evidence="12">
    <location>
        <position position="31"/>
    </location>
    <ligand>
        <name>UDP-N-acetyl-alpha-D-muramoyl-L-alanyl-D-glutamate</name>
        <dbReference type="ChEBI" id="CHEBI:83900"/>
    </ligand>
</feature>
<dbReference type="GO" id="GO:0004326">
    <property type="term" value="F:tetrahydrofolylpolyglutamate synthase activity"/>
    <property type="evidence" value="ECO:0007669"/>
    <property type="project" value="InterPro"/>
</dbReference>
<dbReference type="HAMAP" id="MF_00208">
    <property type="entry name" value="MurE"/>
    <property type="match status" value="1"/>
</dbReference>
<dbReference type="OrthoDB" id="9800958at2"/>
<name>A0A841R372_9FIRM</name>
<dbReference type="PROSITE" id="PS01011">
    <property type="entry name" value="FOLYLPOLYGLU_SYNT_1"/>
    <property type="match status" value="1"/>
</dbReference>
<evidence type="ECO:0000256" key="12">
    <source>
        <dbReference type="HAMAP-Rule" id="MF_00208"/>
    </source>
</evidence>
<comment type="catalytic activity">
    <reaction evidence="12">
        <text>UDP-N-acetyl-alpha-D-muramoyl-L-alanyl-D-glutamate + meso-2,6-diaminopimelate + ATP = UDP-N-acetyl-alpha-D-muramoyl-L-alanyl-gamma-D-glutamyl-meso-2,6-diaminopimelate + ADP + phosphate + H(+)</text>
        <dbReference type="Rhea" id="RHEA:23676"/>
        <dbReference type="ChEBI" id="CHEBI:15378"/>
        <dbReference type="ChEBI" id="CHEBI:30616"/>
        <dbReference type="ChEBI" id="CHEBI:43474"/>
        <dbReference type="ChEBI" id="CHEBI:57791"/>
        <dbReference type="ChEBI" id="CHEBI:83900"/>
        <dbReference type="ChEBI" id="CHEBI:83905"/>
        <dbReference type="ChEBI" id="CHEBI:456216"/>
        <dbReference type="EC" id="6.3.2.13"/>
    </reaction>
</comment>
<feature type="binding site" evidence="12">
    <location>
        <begin position="111"/>
        <end position="117"/>
    </location>
    <ligand>
        <name>ATP</name>
        <dbReference type="ChEBI" id="CHEBI:30616"/>
    </ligand>
</feature>
<dbReference type="GO" id="GO:0005524">
    <property type="term" value="F:ATP binding"/>
    <property type="evidence" value="ECO:0007669"/>
    <property type="project" value="UniProtKB-UniRule"/>
</dbReference>
<reference evidence="17 18" key="1">
    <citation type="submission" date="2020-08" db="EMBL/GenBank/DDBJ databases">
        <title>Genomic Encyclopedia of Type Strains, Phase IV (KMG-IV): sequencing the most valuable type-strain genomes for metagenomic binning, comparative biology and taxonomic classification.</title>
        <authorList>
            <person name="Goeker M."/>
        </authorList>
    </citation>
    <scope>NUCLEOTIDE SEQUENCE [LARGE SCALE GENOMIC DNA]</scope>
    <source>
        <strain evidence="17 18">DSM 21255</strain>
    </source>
</reference>
<evidence type="ECO:0000313" key="17">
    <source>
        <dbReference type="EMBL" id="MBB6477288.1"/>
    </source>
</evidence>
<dbReference type="GO" id="GO:0009252">
    <property type="term" value="P:peptidoglycan biosynthetic process"/>
    <property type="evidence" value="ECO:0007669"/>
    <property type="project" value="UniProtKB-UniRule"/>
</dbReference>